<accession>A0A972K322</accession>
<dbReference type="CDD" id="cd02509">
    <property type="entry name" value="GDP-M1P_Guanylyltransferase"/>
    <property type="match status" value="1"/>
</dbReference>
<dbReference type="SUPFAM" id="SSF159283">
    <property type="entry name" value="Guanosine diphospho-D-mannose pyrophosphorylase/mannose-6-phosphate isomerase linker domain"/>
    <property type="match status" value="1"/>
</dbReference>
<dbReference type="PANTHER" id="PTHR46390">
    <property type="entry name" value="MANNOSE-1-PHOSPHATE GUANYLYLTRANSFERASE"/>
    <property type="match status" value="1"/>
</dbReference>
<evidence type="ECO:0000259" key="1">
    <source>
        <dbReference type="Pfam" id="PF00483"/>
    </source>
</evidence>
<evidence type="ECO:0000259" key="2">
    <source>
        <dbReference type="Pfam" id="PF22640"/>
    </source>
</evidence>
<dbReference type="RefSeq" id="WP_171656604.1">
    <property type="nucleotide sequence ID" value="NZ_WHOD01000133.1"/>
</dbReference>
<evidence type="ECO:0000313" key="3">
    <source>
        <dbReference type="EMBL" id="NOU98349.1"/>
    </source>
</evidence>
<sequence length="348" mass="40242">MKVIIMAGGKGTRFWPRSTEATPKQFLRLTSDETMLQVTYNRFAEWLPVDSIYVVTAKLYEDKVLEQLPHLSGDRLIIEPEQRDTGPCTALTALHFLWCKDDEILVFTPSDQYISDAQALRQALLDAERAACMDRAIATIGIVPSRPETGYGYIETMEEETESLFKVKRFIEKPNEIEARSLIQRPNVFWNSGIFVWKPSTIEYYMKKHQPELWEPLVRTRGQEDAIKIIYPSLPRISVDYAIIEKAENILMRPVQFIWDDVGNWTSLERIRLVDDNSNMLQGDIHAYWTENSILYTENQKIVVIGVQDLIIVSTDEGMLICHKTREQDIKKVLQDIQNDRNLIEGKG</sequence>
<dbReference type="GO" id="GO:0004475">
    <property type="term" value="F:mannose-1-phosphate guanylyltransferase (GTP) activity"/>
    <property type="evidence" value="ECO:0007669"/>
    <property type="project" value="InterPro"/>
</dbReference>
<dbReference type="InterPro" id="IPR005835">
    <property type="entry name" value="NTP_transferase_dom"/>
</dbReference>
<protein>
    <submittedName>
        <fullName evidence="3">NTP transferase domain-containing protein</fullName>
    </submittedName>
</protein>
<dbReference type="Proteomes" id="UP000641588">
    <property type="component" value="Unassembled WGS sequence"/>
</dbReference>
<keyword evidence="4" id="KW-1185">Reference proteome</keyword>
<dbReference type="Pfam" id="PF00483">
    <property type="entry name" value="NTP_transferase"/>
    <property type="match status" value="1"/>
</dbReference>
<dbReference type="Pfam" id="PF22640">
    <property type="entry name" value="ManC_GMP_beta-helix"/>
    <property type="match status" value="1"/>
</dbReference>
<organism evidence="3 4">
    <name type="scientific">Paenibacillus foliorum</name>
    <dbReference type="NCBI Taxonomy" id="2654974"/>
    <lineage>
        <taxon>Bacteria</taxon>
        <taxon>Bacillati</taxon>
        <taxon>Bacillota</taxon>
        <taxon>Bacilli</taxon>
        <taxon>Bacillales</taxon>
        <taxon>Paenibacillaceae</taxon>
        <taxon>Paenibacillus</taxon>
    </lineage>
</organism>
<dbReference type="InterPro" id="IPR051161">
    <property type="entry name" value="Mannose-6P_isomerase_type2"/>
</dbReference>
<feature type="domain" description="Nucleotidyl transferase" evidence="1">
    <location>
        <begin position="2"/>
        <end position="271"/>
    </location>
</feature>
<dbReference type="PANTHER" id="PTHR46390:SF1">
    <property type="entry name" value="MANNOSE-1-PHOSPHATE GUANYLYLTRANSFERASE"/>
    <property type="match status" value="1"/>
</dbReference>
<dbReference type="GO" id="GO:0009298">
    <property type="term" value="P:GDP-mannose biosynthetic process"/>
    <property type="evidence" value="ECO:0007669"/>
    <property type="project" value="TreeGrafter"/>
</dbReference>
<evidence type="ECO:0000313" key="4">
    <source>
        <dbReference type="Proteomes" id="UP000641588"/>
    </source>
</evidence>
<comment type="caution">
    <text evidence="3">The sequence shown here is derived from an EMBL/GenBank/DDBJ whole genome shotgun (WGS) entry which is preliminary data.</text>
</comment>
<gene>
    <name evidence="3" type="ORF">GC093_34785</name>
</gene>
<proteinExistence type="predicted"/>
<dbReference type="InterPro" id="IPR054566">
    <property type="entry name" value="ManC/GMP-like_b-helix"/>
</dbReference>
<dbReference type="Gene3D" id="3.90.550.10">
    <property type="entry name" value="Spore Coat Polysaccharide Biosynthesis Protein SpsA, Chain A"/>
    <property type="match status" value="1"/>
</dbReference>
<keyword evidence="3" id="KW-0808">Transferase</keyword>
<feature type="domain" description="MannoseP isomerase/GMP-like beta-helix" evidence="2">
    <location>
        <begin position="290"/>
        <end position="335"/>
    </location>
</feature>
<dbReference type="SUPFAM" id="SSF53448">
    <property type="entry name" value="Nucleotide-diphospho-sugar transferases"/>
    <property type="match status" value="1"/>
</dbReference>
<reference evidence="3" key="1">
    <citation type="submission" date="2019-10" db="EMBL/GenBank/DDBJ databases">
        <title>Description of Paenibacillus glebae sp. nov.</title>
        <authorList>
            <person name="Carlier A."/>
            <person name="Qi S."/>
        </authorList>
    </citation>
    <scope>NUCLEOTIDE SEQUENCE</scope>
    <source>
        <strain evidence="3">LMG 31456</strain>
    </source>
</reference>
<dbReference type="EMBL" id="WHOD01000133">
    <property type="protein sequence ID" value="NOU98349.1"/>
    <property type="molecule type" value="Genomic_DNA"/>
</dbReference>
<dbReference type="InterPro" id="IPR049577">
    <property type="entry name" value="GMPP_N"/>
</dbReference>
<name>A0A972K322_9BACL</name>
<dbReference type="InterPro" id="IPR029044">
    <property type="entry name" value="Nucleotide-diphossugar_trans"/>
</dbReference>
<dbReference type="AlphaFoldDB" id="A0A972K322"/>